<dbReference type="InterPro" id="IPR011529">
    <property type="entry name" value="Glu_5kinase"/>
</dbReference>
<proteinExistence type="inferred from homology"/>
<dbReference type="GO" id="GO:0005829">
    <property type="term" value="C:cytosol"/>
    <property type="evidence" value="ECO:0007669"/>
    <property type="project" value="TreeGrafter"/>
</dbReference>
<dbReference type="PANTHER" id="PTHR43654">
    <property type="entry name" value="GLUTAMATE 5-KINASE"/>
    <property type="match status" value="1"/>
</dbReference>
<keyword evidence="6 8" id="KW-0418">Kinase</keyword>
<dbReference type="PRINTS" id="PR00474">
    <property type="entry name" value="GLU5KINASE"/>
</dbReference>
<dbReference type="GO" id="GO:0004349">
    <property type="term" value="F:glutamate 5-kinase activity"/>
    <property type="evidence" value="ECO:0007669"/>
    <property type="project" value="UniProtKB-UniRule"/>
</dbReference>
<evidence type="ECO:0000256" key="5">
    <source>
        <dbReference type="ARBA" id="ARBA00022741"/>
    </source>
</evidence>
<reference evidence="10" key="1">
    <citation type="journal article" date="2021" name="PeerJ">
        <title>Extensive microbial diversity within the chicken gut microbiome revealed by metagenomics and culture.</title>
        <authorList>
            <person name="Gilroy R."/>
            <person name="Ravi A."/>
            <person name="Getino M."/>
            <person name="Pursley I."/>
            <person name="Horton D.L."/>
            <person name="Alikhan N.F."/>
            <person name="Baker D."/>
            <person name="Gharbi K."/>
            <person name="Hall N."/>
            <person name="Watson M."/>
            <person name="Adriaenssens E.M."/>
            <person name="Foster-Nyarko E."/>
            <person name="Jarju S."/>
            <person name="Secka A."/>
            <person name="Antonio M."/>
            <person name="Oren A."/>
            <person name="Chaudhuri R.R."/>
            <person name="La Ragione R."/>
            <person name="Hildebrand F."/>
            <person name="Pallen M.J."/>
        </authorList>
    </citation>
    <scope>NUCLEOTIDE SEQUENCE</scope>
    <source>
        <strain evidence="10">CHK192-9172</strain>
    </source>
</reference>
<keyword evidence="1 8" id="KW-0963">Cytoplasm</keyword>
<evidence type="ECO:0000313" key="10">
    <source>
        <dbReference type="EMBL" id="HIZ06579.1"/>
    </source>
</evidence>
<dbReference type="SUPFAM" id="SSF53633">
    <property type="entry name" value="Carbamate kinase-like"/>
    <property type="match status" value="1"/>
</dbReference>
<evidence type="ECO:0000259" key="9">
    <source>
        <dbReference type="Pfam" id="PF00696"/>
    </source>
</evidence>
<comment type="function">
    <text evidence="8">Catalyzes the transfer of a phosphate group to glutamate to form L-glutamate 5-phosphate.</text>
</comment>
<evidence type="ECO:0000256" key="4">
    <source>
        <dbReference type="ARBA" id="ARBA00022679"/>
    </source>
</evidence>
<feature type="binding site" evidence="8">
    <location>
        <position position="144"/>
    </location>
    <ligand>
        <name>substrate</name>
    </ligand>
</feature>
<name>A0A9D2IEM7_9FIRM</name>
<dbReference type="InterPro" id="IPR005715">
    <property type="entry name" value="Glu_5kinase/COase_Synthase"/>
</dbReference>
<dbReference type="HAMAP" id="MF_00456">
    <property type="entry name" value="ProB"/>
    <property type="match status" value="1"/>
</dbReference>
<dbReference type="GO" id="GO:0055129">
    <property type="term" value="P:L-proline biosynthetic process"/>
    <property type="evidence" value="ECO:0007669"/>
    <property type="project" value="UniProtKB-UniRule"/>
</dbReference>
<evidence type="ECO:0000256" key="2">
    <source>
        <dbReference type="ARBA" id="ARBA00022605"/>
    </source>
</evidence>
<evidence type="ECO:0000256" key="7">
    <source>
        <dbReference type="ARBA" id="ARBA00022840"/>
    </source>
</evidence>
<dbReference type="CDD" id="cd04242">
    <property type="entry name" value="AAK_G5K_ProB"/>
    <property type="match status" value="1"/>
</dbReference>
<feature type="binding site" evidence="8">
    <location>
        <position position="156"/>
    </location>
    <ligand>
        <name>substrate</name>
    </ligand>
</feature>
<evidence type="ECO:0000256" key="8">
    <source>
        <dbReference type="HAMAP-Rule" id="MF_00456"/>
    </source>
</evidence>
<dbReference type="FunFam" id="3.40.1160.10:FF:000018">
    <property type="entry name" value="Glutamate 5-kinase"/>
    <property type="match status" value="1"/>
</dbReference>
<dbReference type="InterPro" id="IPR041739">
    <property type="entry name" value="G5K_ProB"/>
</dbReference>
<dbReference type="InterPro" id="IPR019797">
    <property type="entry name" value="Glutamate_5-kinase_CS"/>
</dbReference>
<gene>
    <name evidence="8 10" type="primary">proB</name>
    <name evidence="10" type="ORF">IAA08_01430</name>
</gene>
<dbReference type="Pfam" id="PF00696">
    <property type="entry name" value="AA_kinase"/>
    <property type="match status" value="1"/>
</dbReference>
<feature type="binding site" evidence="8">
    <location>
        <begin position="176"/>
        <end position="177"/>
    </location>
    <ligand>
        <name>ATP</name>
        <dbReference type="ChEBI" id="CHEBI:30616"/>
    </ligand>
</feature>
<dbReference type="InterPro" id="IPR036393">
    <property type="entry name" value="AceGlu_kinase-like_sf"/>
</dbReference>
<comment type="caution">
    <text evidence="10">The sequence shown here is derived from an EMBL/GenBank/DDBJ whole genome shotgun (WGS) entry which is preliminary data.</text>
</comment>
<comment type="catalytic activity">
    <reaction evidence="8">
        <text>L-glutamate + ATP = L-glutamyl 5-phosphate + ADP</text>
        <dbReference type="Rhea" id="RHEA:14877"/>
        <dbReference type="ChEBI" id="CHEBI:29985"/>
        <dbReference type="ChEBI" id="CHEBI:30616"/>
        <dbReference type="ChEBI" id="CHEBI:58274"/>
        <dbReference type="ChEBI" id="CHEBI:456216"/>
        <dbReference type="EC" id="2.7.2.11"/>
    </reaction>
</comment>
<dbReference type="EMBL" id="DXCH01000037">
    <property type="protein sequence ID" value="HIZ06579.1"/>
    <property type="molecule type" value="Genomic_DNA"/>
</dbReference>
<keyword evidence="5 8" id="KW-0547">Nucleotide-binding</keyword>
<dbReference type="NCBIfam" id="TIGR01027">
    <property type="entry name" value="proB"/>
    <property type="match status" value="1"/>
</dbReference>
<sequence length="281" mass="31166">MNVHDYFKYKKRIIIKIGSSSLQHPNTGEMDIIKMEKLARELCDLRNQGRDVCLVSSGAIAVGRKVIGLQGRPKDVATKQACAAVGQARLMMIYQRLFNEYSQVTSQILMTKNTVTKDLTRENAKNCFEELFRLGTVPIVNENDTISTYEMHFGDNDTLSAIVASLTNADLLVLLSDIDGLYTDDPRKNPDATLIERIDKLDEDYLKMAKDSTGSDMGTGGMSTKLKAAQIATASGIDMVIANGGDVGVLHEIMDGEFRGTFFKGNKDDNFDLNQYILHHI</sequence>
<evidence type="ECO:0000256" key="6">
    <source>
        <dbReference type="ARBA" id="ARBA00022777"/>
    </source>
</evidence>
<dbReference type="EC" id="2.7.2.11" evidence="8"/>
<keyword evidence="7 8" id="KW-0067">ATP-binding</keyword>
<dbReference type="PROSITE" id="PS00902">
    <property type="entry name" value="GLUTAMATE_5_KINASE"/>
    <property type="match status" value="1"/>
</dbReference>
<comment type="similarity">
    <text evidence="8">Belongs to the glutamate 5-kinase family.</text>
</comment>
<dbReference type="AlphaFoldDB" id="A0A9D2IEM7"/>
<dbReference type="Proteomes" id="UP000824024">
    <property type="component" value="Unassembled WGS sequence"/>
</dbReference>
<feature type="binding site" evidence="8">
    <location>
        <position position="57"/>
    </location>
    <ligand>
        <name>substrate</name>
    </ligand>
</feature>
<evidence type="ECO:0000256" key="3">
    <source>
        <dbReference type="ARBA" id="ARBA00022650"/>
    </source>
</evidence>
<evidence type="ECO:0000313" key="11">
    <source>
        <dbReference type="Proteomes" id="UP000824024"/>
    </source>
</evidence>
<comment type="pathway">
    <text evidence="8">Amino-acid biosynthesis; L-proline biosynthesis; L-glutamate 5-semialdehyde from L-glutamate: step 1/2.</text>
</comment>
<dbReference type="InterPro" id="IPR001048">
    <property type="entry name" value="Asp/Glu/Uridylate_kinase"/>
</dbReference>
<protein>
    <recommendedName>
        <fullName evidence="8">Glutamate 5-kinase</fullName>
        <ecNumber evidence="8">2.7.2.11</ecNumber>
    </recommendedName>
    <alternativeName>
        <fullName evidence="8">Gamma-glutamyl kinase</fullName>
        <shortName evidence="8">GK</shortName>
    </alternativeName>
</protein>
<dbReference type="PANTHER" id="PTHR43654:SF1">
    <property type="entry name" value="ISOPENTENYL PHOSPHATE KINASE"/>
    <property type="match status" value="1"/>
</dbReference>
<dbReference type="Gene3D" id="3.40.1160.10">
    <property type="entry name" value="Acetylglutamate kinase-like"/>
    <property type="match status" value="1"/>
</dbReference>
<keyword evidence="3 8" id="KW-0641">Proline biosynthesis</keyword>
<organism evidence="10 11">
    <name type="scientific">Candidatus Eubacterium avistercoris</name>
    <dbReference type="NCBI Taxonomy" id="2838567"/>
    <lineage>
        <taxon>Bacteria</taxon>
        <taxon>Bacillati</taxon>
        <taxon>Bacillota</taxon>
        <taxon>Clostridia</taxon>
        <taxon>Eubacteriales</taxon>
        <taxon>Eubacteriaceae</taxon>
        <taxon>Eubacterium</taxon>
    </lineage>
</organism>
<dbReference type="GO" id="GO:0005524">
    <property type="term" value="F:ATP binding"/>
    <property type="evidence" value="ECO:0007669"/>
    <property type="project" value="UniProtKB-KW"/>
</dbReference>
<evidence type="ECO:0000256" key="1">
    <source>
        <dbReference type="ARBA" id="ARBA00022490"/>
    </source>
</evidence>
<accession>A0A9D2IEM7</accession>
<feature type="domain" description="Aspartate/glutamate/uridylate kinase" evidence="9">
    <location>
        <begin position="11"/>
        <end position="243"/>
    </location>
</feature>
<dbReference type="InterPro" id="IPR001057">
    <property type="entry name" value="Glu/AcGlu_kinase"/>
</dbReference>
<dbReference type="PIRSF" id="PIRSF000729">
    <property type="entry name" value="GK"/>
    <property type="match status" value="1"/>
</dbReference>
<comment type="subcellular location">
    <subcellularLocation>
        <location evidence="8">Cytoplasm</location>
    </subcellularLocation>
</comment>
<reference evidence="10" key="2">
    <citation type="submission" date="2021-04" db="EMBL/GenBank/DDBJ databases">
        <authorList>
            <person name="Gilroy R."/>
        </authorList>
    </citation>
    <scope>NUCLEOTIDE SEQUENCE</scope>
    <source>
        <strain evidence="10">CHK192-9172</strain>
    </source>
</reference>
<keyword evidence="4 8" id="KW-0808">Transferase</keyword>
<feature type="binding site" evidence="8">
    <location>
        <begin position="219"/>
        <end position="225"/>
    </location>
    <ligand>
        <name>ATP</name>
        <dbReference type="ChEBI" id="CHEBI:30616"/>
    </ligand>
</feature>
<feature type="binding site" evidence="8">
    <location>
        <position position="16"/>
    </location>
    <ligand>
        <name>ATP</name>
        <dbReference type="ChEBI" id="CHEBI:30616"/>
    </ligand>
</feature>
<keyword evidence="2 8" id="KW-0028">Amino-acid biosynthesis</keyword>